<dbReference type="InterPro" id="IPR041635">
    <property type="entry name" value="Type_ISP_LLaBIII_C"/>
</dbReference>
<feature type="compositionally biased region" description="Low complexity" evidence="6">
    <location>
        <begin position="953"/>
        <end position="966"/>
    </location>
</feature>
<reference evidence="9 10" key="1">
    <citation type="journal article" date="2016" name="Microbes Environ.">
        <title>Phylogenetically diverse aerobic anoxygenic phototrophic bacteria isolated from epilithic biofilms in Tama river, Japan.</title>
        <authorList>
            <person name="Hirose S."/>
            <person name="Matsuura K."/>
            <person name="Haruta S."/>
        </authorList>
    </citation>
    <scope>NUCLEOTIDE SEQUENCE [LARGE SCALE GENOMIC DNA]</scope>
    <source>
        <strain evidence="9 10">S08</strain>
    </source>
</reference>
<organism evidence="9 10">
    <name type="scientific">Roseomonas fluvialis</name>
    <dbReference type="NCBI Taxonomy" id="1750527"/>
    <lineage>
        <taxon>Bacteria</taxon>
        <taxon>Pseudomonadati</taxon>
        <taxon>Pseudomonadota</taxon>
        <taxon>Alphaproteobacteria</taxon>
        <taxon>Acetobacterales</taxon>
        <taxon>Roseomonadaceae</taxon>
        <taxon>Roseomonas</taxon>
    </lineage>
</organism>
<comment type="similarity">
    <text evidence="1">Belongs to the N(4)/N(6)-methyltransferase family.</text>
</comment>
<evidence type="ECO:0000313" key="9">
    <source>
        <dbReference type="EMBL" id="BDG71606.1"/>
    </source>
</evidence>
<dbReference type="InterPro" id="IPR050953">
    <property type="entry name" value="N4_N6_ade-DNA_methylase"/>
</dbReference>
<dbReference type="Pfam" id="PF18135">
    <property type="entry name" value="Type_ISP_C"/>
    <property type="match status" value="1"/>
</dbReference>
<accession>A0ABM7Y1F6</accession>
<feature type="region of interest" description="Disordered" evidence="6">
    <location>
        <begin position="953"/>
        <end position="979"/>
    </location>
</feature>
<feature type="domain" description="Type ISP restriction-modification enzyme LLaBIII C-terminal specificity" evidence="8">
    <location>
        <begin position="698"/>
        <end position="1030"/>
    </location>
</feature>
<sequence>MPVMTLADAISRFGASLKAKLSGKAAVGAPEDQLRAPLETLIADLAAILLFKAGDVVAIGETTLSSLKTRPDYAVRARNALVGFIEVKAPGKGADPRRFKDEHDRDQWTKLKSLPNLIYTDGNAFSLWRDGALQGEIVRLSGDVETAGAALTAPDALTRLFGDFLRWEPIPPTNARALAALSAGLCRLLRDEVTEQLDQKVPALTGLAEDWRRLLFPEASDEDFADGYAQAVTFGLLMARAQGIVLADGLDRVAKALAKTNTVIGGAFRVLTDDVDGQEALKTSLGTLTRVLDAVDWAAIGEGDPEAWLYFYEHFLEAYDNDLRKLTGSYYTPPEVVTAMVRLVDDVLRDPARFGQPEGLASNEVTLADPAVGTGTYLLGVLRRIAETARADGAGTVPGVIRAALKRIIGFELQFGPFAVAQLRLLAEVADLLKVKGTVPSDVHLRLYVTDTLGNPYADEEYIPQILKPLAESRREANKVKRAEPITVVIGNPPYKEKAKGRGGWVEAGSANATEAAPLARWMPPPEWGVGAHSKHLRNLYVYFWRWATWKVFGDAAAAPQARADRRGIVCFITVAGFLNGPGFQAMRADLRRTADEIWVVDCSPEGHQPAVASRIFQGVQQPVCIVLVARTGKADASKPARVRYRALPVGRREEKFAALATLTLDGEGWIECPEEERAAFLPAATGGWATYPALDALFAYNGSGVMPGRTWVIAPDRWSLEERWKHLAAERDPARKELLFHPHGTEGDLGDRHTGKVLTEGLSGHDNRPLSVAKDKGSIVAPTRYGFRSFDRQWIIPDNRLLNRPNPTLWRTHSEKQVYLTALHRTSPSTGPGISFTGFVPDLDHYNGRGGRAFPLWADSAATAPNIPAAVLAALSSALGTPVSAPDLLAYIAAVAAHPAYVTRFATDLVQPGLRIPLTTDAALFAEAARLGRRVIWLHSFGERFVDASEGRPAGAPRLPAAERPTIPEDGAIPADPAAMPDTIRHDATTRRLHVGQGHVDNVSPAVWDYEVSGKQVLTQWFSYRGRDRSRPIIGDRRKPSPLGDIQPSGWLPEYTAELLNVLNVLGGLVALETAQADLLERICNGATLPASALQAAVAAEATTAPPARRGRRRVAAQGDLLGGNDP</sequence>
<dbReference type="Gene3D" id="3.40.50.150">
    <property type="entry name" value="Vaccinia Virus protein VP39"/>
    <property type="match status" value="1"/>
</dbReference>
<keyword evidence="3" id="KW-0489">Methyltransferase</keyword>
<dbReference type="InterPro" id="IPR003356">
    <property type="entry name" value="DNA_methylase_A-5"/>
</dbReference>
<keyword evidence="4" id="KW-0808">Transferase</keyword>
<evidence type="ECO:0000259" key="8">
    <source>
        <dbReference type="Pfam" id="PF18135"/>
    </source>
</evidence>
<evidence type="ECO:0000259" key="7">
    <source>
        <dbReference type="Pfam" id="PF02384"/>
    </source>
</evidence>
<dbReference type="PRINTS" id="PR00507">
    <property type="entry name" value="N12N6MTFRASE"/>
</dbReference>
<dbReference type="PANTHER" id="PTHR33841:SF1">
    <property type="entry name" value="DNA METHYLTRANSFERASE A"/>
    <property type="match status" value="1"/>
</dbReference>
<dbReference type="SUPFAM" id="SSF53335">
    <property type="entry name" value="S-adenosyl-L-methionine-dependent methyltransferases"/>
    <property type="match status" value="1"/>
</dbReference>
<feature type="domain" description="DNA methylase adenine-specific" evidence="7">
    <location>
        <begin position="311"/>
        <end position="498"/>
    </location>
</feature>
<evidence type="ECO:0000256" key="1">
    <source>
        <dbReference type="ARBA" id="ARBA00006594"/>
    </source>
</evidence>
<dbReference type="InterPro" id="IPR029063">
    <property type="entry name" value="SAM-dependent_MTases_sf"/>
</dbReference>
<keyword evidence="10" id="KW-1185">Reference proteome</keyword>
<gene>
    <name evidence="9" type="ORF">Rmf_15350</name>
</gene>
<dbReference type="Pfam" id="PF02384">
    <property type="entry name" value="N6_Mtase"/>
    <property type="match status" value="1"/>
</dbReference>
<proteinExistence type="inferred from homology"/>
<dbReference type="EC" id="2.1.1.72" evidence="2"/>
<evidence type="ECO:0000313" key="10">
    <source>
        <dbReference type="Proteomes" id="UP000831327"/>
    </source>
</evidence>
<feature type="region of interest" description="Disordered" evidence="6">
    <location>
        <begin position="1104"/>
        <end position="1128"/>
    </location>
</feature>
<dbReference type="EMBL" id="AP025637">
    <property type="protein sequence ID" value="BDG71606.1"/>
    <property type="molecule type" value="Genomic_DNA"/>
</dbReference>
<dbReference type="PANTHER" id="PTHR33841">
    <property type="entry name" value="DNA METHYLTRANSFERASE YEEA-RELATED"/>
    <property type="match status" value="1"/>
</dbReference>
<evidence type="ECO:0000256" key="6">
    <source>
        <dbReference type="SAM" id="MobiDB-lite"/>
    </source>
</evidence>
<dbReference type="Proteomes" id="UP000831327">
    <property type="component" value="Chromosome"/>
</dbReference>
<evidence type="ECO:0000256" key="2">
    <source>
        <dbReference type="ARBA" id="ARBA00011900"/>
    </source>
</evidence>
<protein>
    <recommendedName>
        <fullName evidence="2">site-specific DNA-methyltransferase (adenine-specific)</fullName>
        <ecNumber evidence="2">2.1.1.72</ecNumber>
    </recommendedName>
</protein>
<evidence type="ECO:0000256" key="4">
    <source>
        <dbReference type="ARBA" id="ARBA00022679"/>
    </source>
</evidence>
<comment type="catalytic activity">
    <reaction evidence="5">
        <text>a 2'-deoxyadenosine in DNA + S-adenosyl-L-methionine = an N(6)-methyl-2'-deoxyadenosine in DNA + S-adenosyl-L-homocysteine + H(+)</text>
        <dbReference type="Rhea" id="RHEA:15197"/>
        <dbReference type="Rhea" id="RHEA-COMP:12418"/>
        <dbReference type="Rhea" id="RHEA-COMP:12419"/>
        <dbReference type="ChEBI" id="CHEBI:15378"/>
        <dbReference type="ChEBI" id="CHEBI:57856"/>
        <dbReference type="ChEBI" id="CHEBI:59789"/>
        <dbReference type="ChEBI" id="CHEBI:90615"/>
        <dbReference type="ChEBI" id="CHEBI:90616"/>
        <dbReference type="EC" id="2.1.1.72"/>
    </reaction>
</comment>
<name>A0ABM7Y1F6_9PROT</name>
<evidence type="ECO:0000256" key="5">
    <source>
        <dbReference type="ARBA" id="ARBA00047942"/>
    </source>
</evidence>
<evidence type="ECO:0000256" key="3">
    <source>
        <dbReference type="ARBA" id="ARBA00022603"/>
    </source>
</evidence>